<evidence type="ECO:0000313" key="1">
    <source>
        <dbReference type="EMBL" id="PRD40684.1"/>
    </source>
</evidence>
<keyword evidence="2" id="KW-1185">Reference proteome</keyword>
<gene>
    <name evidence="1" type="ORF">C5748_25660</name>
</gene>
<accession>A0A2S9IJH5</accession>
<dbReference type="Proteomes" id="UP000239434">
    <property type="component" value="Unassembled WGS sequence"/>
</dbReference>
<proteinExistence type="predicted"/>
<evidence type="ECO:0000313" key="2">
    <source>
        <dbReference type="Proteomes" id="UP000239434"/>
    </source>
</evidence>
<dbReference type="AlphaFoldDB" id="A0A2S9IJH5"/>
<comment type="caution">
    <text evidence="1">The sequence shown here is derived from an EMBL/GenBank/DDBJ whole genome shotgun (WGS) entry which is preliminary data.</text>
</comment>
<organism evidence="1 2">
    <name type="scientific">Phyllobacterium phragmitis</name>
    <dbReference type="NCBI Taxonomy" id="2670329"/>
    <lineage>
        <taxon>Bacteria</taxon>
        <taxon>Pseudomonadati</taxon>
        <taxon>Pseudomonadota</taxon>
        <taxon>Alphaproteobacteria</taxon>
        <taxon>Hyphomicrobiales</taxon>
        <taxon>Phyllobacteriaceae</taxon>
        <taxon>Phyllobacterium</taxon>
    </lineage>
</organism>
<name>A0A2S9IJH5_9HYPH</name>
<protein>
    <recommendedName>
        <fullName evidence="3">XRE family transcriptional regulator</fullName>
    </recommendedName>
</protein>
<dbReference type="EMBL" id="PVBR01000035">
    <property type="protein sequence ID" value="PRD40684.1"/>
    <property type="molecule type" value="Genomic_DNA"/>
</dbReference>
<dbReference type="GO" id="GO:0003677">
    <property type="term" value="F:DNA binding"/>
    <property type="evidence" value="ECO:0007669"/>
    <property type="project" value="InterPro"/>
</dbReference>
<dbReference type="Gene3D" id="1.10.260.40">
    <property type="entry name" value="lambda repressor-like DNA-binding domains"/>
    <property type="match status" value="1"/>
</dbReference>
<sequence length="100" mass="10623">MMITGSQCHAARALAEVSRDELALSSGIGAEIIADFEQRIAEPDRDIITNLQSALERAGAVFIHENGGGIGVRLKFTKSDTRRLSVLESEGGIAADDDVP</sequence>
<dbReference type="SUPFAM" id="SSF47413">
    <property type="entry name" value="lambda repressor-like DNA-binding domains"/>
    <property type="match status" value="1"/>
</dbReference>
<dbReference type="InterPro" id="IPR010982">
    <property type="entry name" value="Lambda_DNA-bd_dom_sf"/>
</dbReference>
<reference evidence="1 2" key="1">
    <citation type="submission" date="2018-02" db="EMBL/GenBank/DDBJ databases">
        <title>The draft genome of Phyllobacterium sp. 1N-3.</title>
        <authorList>
            <person name="Liu L."/>
            <person name="Li L."/>
            <person name="Zhang X."/>
            <person name="Wang T."/>
            <person name="Liang L."/>
        </authorList>
    </citation>
    <scope>NUCLEOTIDE SEQUENCE [LARGE SCALE GENOMIC DNA]</scope>
    <source>
        <strain evidence="1 2">1N-3</strain>
    </source>
</reference>
<evidence type="ECO:0008006" key="3">
    <source>
        <dbReference type="Google" id="ProtNLM"/>
    </source>
</evidence>